<dbReference type="GO" id="GO:0030288">
    <property type="term" value="C:outer membrane-bounded periplasmic space"/>
    <property type="evidence" value="ECO:0007669"/>
    <property type="project" value="TreeGrafter"/>
</dbReference>
<evidence type="ECO:0000256" key="2">
    <source>
        <dbReference type="ARBA" id="ARBA00022729"/>
    </source>
</evidence>
<gene>
    <name evidence="6" type="ORF">FAP39_02590</name>
</gene>
<dbReference type="GO" id="GO:0016788">
    <property type="term" value="F:hydrolase activity, acting on ester bonds"/>
    <property type="evidence" value="ECO:0007669"/>
    <property type="project" value="InterPro"/>
</dbReference>
<feature type="domain" description="5'-Nucleotidase C-terminal" evidence="5">
    <location>
        <begin position="370"/>
        <end position="548"/>
    </location>
</feature>
<dbReference type="InterPro" id="IPR029052">
    <property type="entry name" value="Metallo-depent_PP-like"/>
</dbReference>
<dbReference type="PROSITE" id="PS00785">
    <property type="entry name" value="5_NUCLEOTIDASE_1"/>
    <property type="match status" value="1"/>
</dbReference>
<keyword evidence="3" id="KW-0378">Hydrolase</keyword>
<reference evidence="6 7" key="1">
    <citation type="submission" date="2019-04" db="EMBL/GenBank/DDBJ databases">
        <title>Genome sequence of Pelagicola litoralis CL-ES2.</title>
        <authorList>
            <person name="Cao J."/>
        </authorList>
    </citation>
    <scope>NUCLEOTIDE SEQUENCE [LARGE SCALE GENOMIC DNA]</scope>
    <source>
        <strain evidence="6 7">CL-ES2</strain>
    </source>
</reference>
<dbReference type="EMBL" id="SULI01000002">
    <property type="protein sequence ID" value="TKZ22106.1"/>
    <property type="molecule type" value="Genomic_DNA"/>
</dbReference>
<dbReference type="PANTHER" id="PTHR11575">
    <property type="entry name" value="5'-NUCLEOTIDASE-RELATED"/>
    <property type="match status" value="1"/>
</dbReference>
<dbReference type="Gene3D" id="3.60.21.10">
    <property type="match status" value="1"/>
</dbReference>
<comment type="caution">
    <text evidence="6">The sequence shown here is derived from an EMBL/GenBank/DDBJ whole genome shotgun (WGS) entry which is preliminary data.</text>
</comment>
<dbReference type="PROSITE" id="PS00786">
    <property type="entry name" value="5_NUCLEOTIDASE_2"/>
    <property type="match status" value="1"/>
</dbReference>
<dbReference type="Proteomes" id="UP000306575">
    <property type="component" value="Unassembled WGS sequence"/>
</dbReference>
<keyword evidence="2" id="KW-0732">Signal</keyword>
<dbReference type="OrthoDB" id="9803927at2"/>
<dbReference type="InterPro" id="IPR036907">
    <property type="entry name" value="5'-Nucleotdase_C_sf"/>
</dbReference>
<dbReference type="SUPFAM" id="SSF56300">
    <property type="entry name" value="Metallo-dependent phosphatases"/>
    <property type="match status" value="1"/>
</dbReference>
<dbReference type="Gene3D" id="3.90.780.10">
    <property type="entry name" value="5'-Nucleotidase, C-terminal domain"/>
    <property type="match status" value="1"/>
</dbReference>
<organism evidence="6 7">
    <name type="scientific">Shimia litoralis</name>
    <dbReference type="NCBI Taxonomy" id="420403"/>
    <lineage>
        <taxon>Bacteria</taxon>
        <taxon>Pseudomonadati</taxon>
        <taxon>Pseudomonadota</taxon>
        <taxon>Alphaproteobacteria</taxon>
        <taxon>Rhodobacterales</taxon>
        <taxon>Roseobacteraceae</taxon>
    </lineage>
</organism>
<sequence length="632" mass="68459">MHVPDIHSASIRPARVSLSILATTDVHAHLLPFDYFTNKPDNSSNLSKLATLIKEIRATTQNTLLLDNGDFLQGTPITDLYETDTVPRGLENPAVTAMNHLQYDAAALGNHEFNLPIPLLGSVLSQASFPIICSNIHGISSEAKGVWENCTILERSMVDQLGNTHRIKIGLFGVMPPQVLLWDRSRVEGHLASDDIVIAATKAVSQLRKDGADIVIGLGHTGVSNAAPSPNMEHAGIPLAAVEGLDALVLGHSHLVFPGPQPEHPAIDQTAGTIHGTPTVMPGSAASHLGRIDVTLERSDIGWALVEHTTTAIPASRRACKGTPHLVPETDPDFLSILTPAHEWALSEIRKHVGTLRAPLHSYFGLLPEDPTVRFVAQAQLDFVSRHFENSDYAHLPVLSATAPQKCGARGGPTHYTDIPAGQVAMYHISDLQFFPNDISALLMTGAEIADWLEMSASQYCQIAPNQADQPLRNDHFAGYNCDTILGLTYQIDLTQPARYAPSGEVIAPEAQRIKGLSWRGEPLSATQSVILAVNNYRSGGGGYFPHVSPEKVILESKTKIRDILIDFLRQTDSDAKDTLPIWSFVPIAGASVTIDTSPKAVTLLHTAPHLRLEELGPTQDGFTRFRLDLSN</sequence>
<evidence type="ECO:0000256" key="1">
    <source>
        <dbReference type="ARBA" id="ARBA00006654"/>
    </source>
</evidence>
<accession>A0A4U7N9P1</accession>
<dbReference type="GO" id="GO:0000166">
    <property type="term" value="F:nucleotide binding"/>
    <property type="evidence" value="ECO:0007669"/>
    <property type="project" value="UniProtKB-KW"/>
</dbReference>
<dbReference type="InterPro" id="IPR004843">
    <property type="entry name" value="Calcineurin-like_PHP"/>
</dbReference>
<evidence type="ECO:0000313" key="6">
    <source>
        <dbReference type="EMBL" id="TKZ22106.1"/>
    </source>
</evidence>
<evidence type="ECO:0000313" key="7">
    <source>
        <dbReference type="Proteomes" id="UP000306575"/>
    </source>
</evidence>
<dbReference type="GO" id="GO:0046872">
    <property type="term" value="F:metal ion binding"/>
    <property type="evidence" value="ECO:0007669"/>
    <property type="project" value="InterPro"/>
</dbReference>
<dbReference type="InterPro" id="IPR006179">
    <property type="entry name" value="5_nucleotidase/apyrase"/>
</dbReference>
<dbReference type="PANTHER" id="PTHR11575:SF6">
    <property type="entry name" value="2',3'-CYCLIC-NUCLEOTIDE 2'-PHOSPHODIESTERASE_3'-NUCLEOTIDASE"/>
    <property type="match status" value="1"/>
</dbReference>
<evidence type="ECO:0000256" key="3">
    <source>
        <dbReference type="RuleBase" id="RU362119"/>
    </source>
</evidence>
<dbReference type="NCBIfam" id="NF006938">
    <property type="entry name" value="PRK09420.1"/>
    <property type="match status" value="1"/>
</dbReference>
<keyword evidence="7" id="KW-1185">Reference proteome</keyword>
<dbReference type="InterPro" id="IPR008334">
    <property type="entry name" value="5'-Nucleotdase_C"/>
</dbReference>
<dbReference type="Pfam" id="PF00149">
    <property type="entry name" value="Metallophos"/>
    <property type="match status" value="1"/>
</dbReference>
<dbReference type="SUPFAM" id="SSF55816">
    <property type="entry name" value="5'-nucleotidase (syn. UDP-sugar hydrolase), C-terminal domain"/>
    <property type="match status" value="1"/>
</dbReference>
<comment type="similarity">
    <text evidence="1 3">Belongs to the 5'-nucleotidase family.</text>
</comment>
<evidence type="ECO:0000259" key="5">
    <source>
        <dbReference type="Pfam" id="PF02872"/>
    </source>
</evidence>
<dbReference type="InterPro" id="IPR006146">
    <property type="entry name" value="5'-Nucleotdase_CS"/>
</dbReference>
<dbReference type="Pfam" id="PF02872">
    <property type="entry name" value="5_nucleotid_C"/>
    <property type="match status" value="1"/>
</dbReference>
<protein>
    <submittedName>
        <fullName evidence="6">Bifunctional 2',3'-cyclic-nucleotide 2'-phosphodiesterase/3'-nucleotidase</fullName>
    </submittedName>
</protein>
<dbReference type="PRINTS" id="PR01607">
    <property type="entry name" value="APYRASEFAMLY"/>
</dbReference>
<name>A0A4U7N9P1_9RHOB</name>
<dbReference type="GO" id="GO:0009166">
    <property type="term" value="P:nucleotide catabolic process"/>
    <property type="evidence" value="ECO:0007669"/>
    <property type="project" value="InterPro"/>
</dbReference>
<evidence type="ECO:0000259" key="4">
    <source>
        <dbReference type="Pfam" id="PF00149"/>
    </source>
</evidence>
<proteinExistence type="inferred from homology"/>
<feature type="domain" description="Calcineurin-like phosphoesterase" evidence="4">
    <location>
        <begin position="19"/>
        <end position="254"/>
    </location>
</feature>
<keyword evidence="3" id="KW-0547">Nucleotide-binding</keyword>
<dbReference type="AlphaFoldDB" id="A0A4U7N9P1"/>